<dbReference type="GO" id="GO:0002244">
    <property type="term" value="P:hematopoietic progenitor cell differentiation"/>
    <property type="evidence" value="ECO:0007669"/>
    <property type="project" value="Ensembl"/>
</dbReference>
<dbReference type="SMART" id="SM00391">
    <property type="entry name" value="MBD"/>
    <property type="match status" value="1"/>
</dbReference>
<feature type="region of interest" description="Disordered" evidence="1">
    <location>
        <begin position="760"/>
        <end position="863"/>
    </location>
</feature>
<dbReference type="GeneTree" id="ENSGT00530000064137"/>
<feature type="region of interest" description="Disordered" evidence="1">
    <location>
        <begin position="257"/>
        <end position="359"/>
    </location>
</feature>
<feature type="compositionally biased region" description="Basic and acidic residues" evidence="1">
    <location>
        <begin position="1422"/>
        <end position="1434"/>
    </location>
</feature>
<dbReference type="GO" id="GO:0003677">
    <property type="term" value="F:DNA binding"/>
    <property type="evidence" value="ECO:0007669"/>
    <property type="project" value="InterPro"/>
</dbReference>
<dbReference type="GO" id="GO:0010369">
    <property type="term" value="C:chromocenter"/>
    <property type="evidence" value="ECO:0007669"/>
    <property type="project" value="TreeGrafter"/>
</dbReference>
<feature type="compositionally biased region" description="Polar residues" evidence="1">
    <location>
        <begin position="854"/>
        <end position="863"/>
    </location>
</feature>
<feature type="compositionally biased region" description="Polar residues" evidence="1">
    <location>
        <begin position="799"/>
        <end position="814"/>
    </location>
</feature>
<feature type="region of interest" description="Disordered" evidence="1">
    <location>
        <begin position="154"/>
        <end position="218"/>
    </location>
</feature>
<evidence type="ECO:0000313" key="3">
    <source>
        <dbReference type="Ensembl" id="ENSPNAP00000030401.2"/>
    </source>
</evidence>
<feature type="compositionally biased region" description="Pro residues" evidence="1">
    <location>
        <begin position="839"/>
        <end position="848"/>
    </location>
</feature>
<feature type="domain" description="MBD" evidence="2">
    <location>
        <begin position="12"/>
        <end position="82"/>
    </location>
</feature>
<feature type="region of interest" description="Disordered" evidence="1">
    <location>
        <begin position="516"/>
        <end position="611"/>
    </location>
</feature>
<dbReference type="Proteomes" id="UP001501920">
    <property type="component" value="Chromosome 26"/>
</dbReference>
<keyword evidence="4" id="KW-1185">Reference proteome</keyword>
<feature type="compositionally biased region" description="Pro residues" evidence="1">
    <location>
        <begin position="557"/>
        <end position="580"/>
    </location>
</feature>
<organism evidence="3 4">
    <name type="scientific">Pygocentrus nattereri</name>
    <name type="common">Red-bellied piranha</name>
    <dbReference type="NCBI Taxonomy" id="42514"/>
    <lineage>
        <taxon>Eukaryota</taxon>
        <taxon>Metazoa</taxon>
        <taxon>Chordata</taxon>
        <taxon>Craniata</taxon>
        <taxon>Vertebrata</taxon>
        <taxon>Euteleostomi</taxon>
        <taxon>Actinopterygii</taxon>
        <taxon>Neopterygii</taxon>
        <taxon>Teleostei</taxon>
        <taxon>Ostariophysi</taxon>
        <taxon>Characiformes</taxon>
        <taxon>Characoidei</taxon>
        <taxon>Pygocentrus</taxon>
    </lineage>
</organism>
<dbReference type="GeneID" id="108431819"/>
<dbReference type="PROSITE" id="PS50982">
    <property type="entry name" value="MBD"/>
    <property type="match status" value="1"/>
</dbReference>
<feature type="compositionally biased region" description="Low complexity" evidence="1">
    <location>
        <begin position="164"/>
        <end position="179"/>
    </location>
</feature>
<feature type="compositionally biased region" description="Polar residues" evidence="1">
    <location>
        <begin position="540"/>
        <end position="553"/>
    </location>
</feature>
<feature type="compositionally biased region" description="Low complexity" evidence="1">
    <location>
        <begin position="1282"/>
        <end position="1297"/>
    </location>
</feature>
<name>A0A3B4E506_PYGNA</name>
<reference evidence="3" key="2">
    <citation type="submission" date="2025-08" db="UniProtKB">
        <authorList>
            <consortium name="Ensembl"/>
        </authorList>
    </citation>
    <scope>IDENTIFICATION</scope>
</reference>
<dbReference type="RefSeq" id="XP_017560695.2">
    <property type="nucleotide sequence ID" value="XM_017705206.2"/>
</dbReference>
<dbReference type="GO" id="GO:0005634">
    <property type="term" value="C:nucleus"/>
    <property type="evidence" value="ECO:0007669"/>
    <property type="project" value="TreeGrafter"/>
</dbReference>
<feature type="compositionally biased region" description="Low complexity" evidence="1">
    <location>
        <begin position="288"/>
        <end position="320"/>
    </location>
</feature>
<feature type="compositionally biased region" description="Low complexity" evidence="1">
    <location>
        <begin position="760"/>
        <end position="779"/>
    </location>
</feature>
<dbReference type="InterPro" id="IPR001739">
    <property type="entry name" value="Methyl_CpG_DNA-bd"/>
</dbReference>
<dbReference type="PANTHER" id="PTHR16112:SF17">
    <property type="entry name" value="METHYL-CPG-BINDING DOMAIN PROTEIN 6"/>
    <property type="match status" value="1"/>
</dbReference>
<reference evidence="3 4" key="1">
    <citation type="submission" date="2020-10" db="EMBL/GenBank/DDBJ databases">
        <title>Pygocentrus nattereri (red-bellied piranha) genome, fPygNat1, primary haplotype.</title>
        <authorList>
            <person name="Myers G."/>
            <person name="Meyer A."/>
            <person name="Karagic N."/>
            <person name="Pippel M."/>
            <person name="Winkler S."/>
            <person name="Tracey A."/>
            <person name="Wood J."/>
            <person name="Formenti G."/>
            <person name="Howe K."/>
            <person name="Fedrigo O."/>
            <person name="Jarvis E.D."/>
        </authorList>
    </citation>
    <scope>NUCLEOTIDE SEQUENCE [LARGE SCALE GENOMIC DNA]</scope>
</reference>
<gene>
    <name evidence="3" type="primary">MBD6</name>
</gene>
<feature type="compositionally biased region" description="Acidic residues" evidence="1">
    <location>
        <begin position="1390"/>
        <end position="1400"/>
    </location>
</feature>
<feature type="region of interest" description="Disordered" evidence="1">
    <location>
        <begin position="1367"/>
        <end position="1457"/>
    </location>
</feature>
<dbReference type="GO" id="GO:0060216">
    <property type="term" value="P:definitive hemopoiesis"/>
    <property type="evidence" value="ECO:0007669"/>
    <property type="project" value="Ensembl"/>
</dbReference>
<dbReference type="Ensembl" id="ENSPNAT00000018406.2">
    <property type="protein sequence ID" value="ENSPNAP00000030401.2"/>
    <property type="gene ID" value="ENSPNAG00000017128.2"/>
</dbReference>
<feature type="compositionally biased region" description="Low complexity" evidence="1">
    <location>
        <begin position="593"/>
        <end position="603"/>
    </location>
</feature>
<feature type="compositionally biased region" description="Basic residues" evidence="1">
    <location>
        <begin position="1438"/>
        <end position="1448"/>
    </location>
</feature>
<feature type="compositionally biased region" description="Polar residues" evidence="1">
    <location>
        <begin position="180"/>
        <end position="208"/>
    </location>
</feature>
<feature type="region of interest" description="Disordered" evidence="1">
    <location>
        <begin position="1272"/>
        <end position="1353"/>
    </location>
</feature>
<evidence type="ECO:0000259" key="2">
    <source>
        <dbReference type="PROSITE" id="PS50982"/>
    </source>
</evidence>
<feature type="compositionally biased region" description="Low complexity" evidence="1">
    <location>
        <begin position="257"/>
        <end position="271"/>
    </location>
</feature>
<reference evidence="3" key="3">
    <citation type="submission" date="2025-09" db="UniProtKB">
        <authorList>
            <consortium name="Ensembl"/>
        </authorList>
    </citation>
    <scope>IDENTIFICATION</scope>
</reference>
<dbReference type="PANTHER" id="PTHR16112">
    <property type="entry name" value="METHYL-CPG BINDING PROTEIN, DROSOPHILA"/>
    <property type="match status" value="1"/>
</dbReference>
<evidence type="ECO:0000313" key="4">
    <source>
        <dbReference type="Proteomes" id="UP001501920"/>
    </source>
</evidence>
<accession>A0A3B4E506</accession>
<dbReference type="GO" id="GO:0003682">
    <property type="term" value="F:chromatin binding"/>
    <property type="evidence" value="ECO:0007669"/>
    <property type="project" value="TreeGrafter"/>
</dbReference>
<protein>
    <recommendedName>
        <fullName evidence="2">MBD domain-containing protein</fullName>
    </recommendedName>
</protein>
<feature type="region of interest" description="Disordered" evidence="1">
    <location>
        <begin position="399"/>
        <end position="422"/>
    </location>
</feature>
<evidence type="ECO:0000256" key="1">
    <source>
        <dbReference type="SAM" id="MobiDB-lite"/>
    </source>
</evidence>
<proteinExistence type="predicted"/>
<sequence length="1488" mass="156083">MTGGSENAAGEKDGGPTLTAQVPVGWQRKVEDGAVTYISPSGTVLCSVEEVRVYLLTDSTCKCGLECPLVLHKVFNFDSAAVVQAPSHQSGKVEEDMTKLCNHRRKVVAMAALCRSMETSQIPLPAHGTGSVVCSVDQRGSIVSRGDVVHCTYPAQPRLNQPRPSSSSSFPLPSPLSLLQNGSVSHSTTVLTSDQSSPLKRSSAQSPGPSIAAYGKQQWSPHPVIAQTILQRAPHKPPSPSTTKLDTHMHAYQLDTSHPISFSSSPSSSSPVIGRTGQPHLQGTIVKSPSPISVSPSPSRALESFSPHPRSRHSSTSSLSEGAPGSVLSHTQGVKPSPSPLPSTQPSASSPKLPLPPASPRIRLEGILQQYKECSANTNINSIQHHNALSNQSNLHAQQNLQPAHNSPCDRRNGSGSSAPVPGLLGLPLGQILCQQKSQQQHISSSFPASSLLSAAAKAQLASQKNQNQSGTVEPTAALPLLDKDQQSKVLISTLNSSLHAPTARSQSLTAFLLPHSPSLPLTPPTLTEKKLHRKRQRRSPTVLSMLKESQINRPAGDPPASSPLIPSPSPCCSPPPPPMSHSDNHLQNPRLSSVSTSSSNSVLRQPEWEEGKKTVLANSLPLSSPPASSQPLSALLQLLSMQSAQNATQSNSIATSAVPSKHAVTLPSSPTPITSQTPNYDNQSGSHAHTHVHIHHSQSQSLVPSLESIAQMPAPQPIPLMCEDTEGAAINLKTTASIGALNLSQPRACTSAGTELSVSSQSVSTVSQSSSASCLRASPQLEKSCASKPGEMGLDHIYQTNQPNQSSHSQPTESKGPVLSEEPQDLETRLLTGCDPDPSLPHPPVPTAPSADLPSSPTDPVSTLQLAESFPFMTQEQLLQLLSSTAGLPSLLPPFLGSLPLGLWTGNQPPTTGNGTHPPPPTNNLINQASPLSLLPSTLGAQGEFPLNLISLLNPPAPAPPAPTPGLEVGEKTPGLQALLMASLLLGQNPAAMLPLPGLNLELPPPQQVFGEGVSLEKTPAPLLDSVLMGPGLLEALQALAPAADGQSLLLSAQLTPPPPPAFLSLNPTLLAAALAQAETLPNHTPSPPPHTQGTLSSPALVSTSVSCNPLVPIAGQEVSDSLTEQEKTSAQAPPFLPPLLPPGVLGDLAALGNINSLHSLLGAGPLLLPQTPSLGMPLPQNQAGLNPLTCLQLSMAPALMGEKPLALHETPPAQEDLPPSQMAQDSLLNPGHIQTSAQQREESGGATESGLLDPYSSFMDTIYTSFLQVSGRGSEEGTDSTPLSYPELPPLLQQPSAPPSLSPRRACSVHNPDLSRISMETAQSPARGTPKLTEDPSTPPPSKPAGADACPVDAPLHLTFMEEAKTDSSSKLCVYSNGIGSGAGVGEDHDDEDDEEEERQPQGYLSPRERVTSDTVDETMGNRDAEHSRAAEIRTGTRRGRKRKQTLQRAPEIPGDIDSIIEEPAATIALPRPARAVRGKRRRVVR</sequence>